<name>A0A7S2T9Z5_PROMC</name>
<dbReference type="AlphaFoldDB" id="A0A7S2T9Z5"/>
<proteinExistence type="predicted"/>
<organism evidence="1">
    <name type="scientific">Prorocentrum micans</name>
    <name type="common">Red tide dinoflagellate</name>
    <dbReference type="NCBI Taxonomy" id="2945"/>
    <lineage>
        <taxon>Eukaryota</taxon>
        <taxon>Sar</taxon>
        <taxon>Alveolata</taxon>
        <taxon>Dinophyceae</taxon>
        <taxon>Prorocentrales</taxon>
        <taxon>Prorocentraceae</taxon>
        <taxon>Prorocentrum</taxon>
    </lineage>
</organism>
<reference evidence="1" key="1">
    <citation type="submission" date="2021-01" db="EMBL/GenBank/DDBJ databases">
        <authorList>
            <person name="Corre E."/>
            <person name="Pelletier E."/>
            <person name="Niang G."/>
            <person name="Scheremetjew M."/>
            <person name="Finn R."/>
            <person name="Kale V."/>
            <person name="Holt S."/>
            <person name="Cochrane G."/>
            <person name="Meng A."/>
            <person name="Brown T."/>
            <person name="Cohen L."/>
        </authorList>
    </citation>
    <scope>NUCLEOTIDE SEQUENCE</scope>
    <source>
        <strain evidence="1">CCCM 845</strain>
    </source>
</reference>
<protein>
    <submittedName>
        <fullName evidence="1">Uncharacterized protein</fullName>
    </submittedName>
</protein>
<sequence length="101" mass="11282">MTHTKRPAPFCARTRTRLARCHPSSCPPSSCVWCLIPWTKTMWSCLRRVNAASHLAVLTSAGRPAREASLAACERGPKAAVFFGGEWLEPKWLRTPRYVTA</sequence>
<evidence type="ECO:0000313" key="1">
    <source>
        <dbReference type="EMBL" id="CAD9723408.1"/>
    </source>
</evidence>
<gene>
    <name evidence="1" type="ORF">PMIC02512_LOCUS407</name>
</gene>
<accession>A0A7S2T9Z5</accession>
<dbReference type="EMBL" id="HBHN01001270">
    <property type="protein sequence ID" value="CAD9723408.1"/>
    <property type="molecule type" value="Transcribed_RNA"/>
</dbReference>